<organism evidence="2 3">
    <name type="scientific">Rhodofomes roseus</name>
    <dbReference type="NCBI Taxonomy" id="34475"/>
    <lineage>
        <taxon>Eukaryota</taxon>
        <taxon>Fungi</taxon>
        <taxon>Dikarya</taxon>
        <taxon>Basidiomycota</taxon>
        <taxon>Agaricomycotina</taxon>
        <taxon>Agaricomycetes</taxon>
        <taxon>Polyporales</taxon>
        <taxon>Rhodofomes</taxon>
    </lineage>
</organism>
<dbReference type="GeneID" id="71997528"/>
<proteinExistence type="predicted"/>
<feature type="region of interest" description="Disordered" evidence="1">
    <location>
        <begin position="416"/>
        <end position="467"/>
    </location>
</feature>
<evidence type="ECO:0000313" key="3">
    <source>
        <dbReference type="Proteomes" id="UP000814176"/>
    </source>
</evidence>
<feature type="compositionally biased region" description="Pro residues" evidence="1">
    <location>
        <begin position="66"/>
        <end position="77"/>
    </location>
</feature>
<dbReference type="RefSeq" id="XP_047776596.1">
    <property type="nucleotide sequence ID" value="XM_047916796.1"/>
</dbReference>
<sequence>MTKAKTSVEHLALDKHDSSPRTSKHVSLSVSGKNGAHFAPSPSSSPSDLRAQTLPGLTAPNYASPYPEPPDTPPPLAPAIAPAGFLPHGASSSCSSTPSIPELQYPSAQGQTRLHVQVDFTSARSAHSHSPEQSYAGSVAHGHGSGSGFPSPTEMQSQTAAWVYGGHAQPYHQQQQQYPQQQHQKTRSMSPTQRTQTAHPHAMEAQYGYDYPENNYSLQYPDTPPAQTAEYAQPIQASSRHSVAHMSPSRPAMSMLTSESASAYQGAAPRYDGPTNALLTRYMAGGTAQGTSPSTHHGHAVQGQLVESYAPAAPAPSAVVEPTRGMYAGYGSTQSAHRYDEQDESAAAYYAAGYGSGAGTGRSPPPTLPPIQTARIVRDDLAVDSRHAQQQQPQHAQPHSAVDAAPTQASYPYSYQATHAHQQQQQQHMSTEHPHQQHHPHTQAHAHAQDRSPNGQHTLSVPLHQPRPHYSPQQYVALYAPTAGAAAGAGGGAASQSYYRRDSHDHVIARVFAFHVR</sequence>
<accession>A0ABQ8K9B3</accession>
<evidence type="ECO:0000313" key="2">
    <source>
        <dbReference type="EMBL" id="KAH9833880.1"/>
    </source>
</evidence>
<protein>
    <submittedName>
        <fullName evidence="2">Uncharacterized protein</fullName>
    </submittedName>
</protein>
<name>A0ABQ8K9B3_9APHY</name>
<gene>
    <name evidence="2" type="ORF">C8Q71DRAFT_179598</name>
</gene>
<feature type="compositionally biased region" description="Basic and acidic residues" evidence="1">
    <location>
        <begin position="1"/>
        <end position="19"/>
    </location>
</feature>
<feature type="region of interest" description="Disordered" evidence="1">
    <location>
        <begin position="383"/>
        <end position="404"/>
    </location>
</feature>
<feature type="compositionally biased region" description="Low complexity" evidence="1">
    <location>
        <begin position="416"/>
        <end position="428"/>
    </location>
</feature>
<dbReference type="Proteomes" id="UP000814176">
    <property type="component" value="Unassembled WGS sequence"/>
</dbReference>
<keyword evidence="3" id="KW-1185">Reference proteome</keyword>
<feature type="region of interest" description="Disordered" evidence="1">
    <location>
        <begin position="121"/>
        <end position="154"/>
    </location>
</feature>
<feature type="compositionally biased region" description="Low complexity" evidence="1">
    <location>
        <begin position="170"/>
        <end position="183"/>
    </location>
</feature>
<comment type="caution">
    <text evidence="2">The sequence shown here is derived from an EMBL/GenBank/DDBJ whole genome shotgun (WGS) entry which is preliminary data.</text>
</comment>
<reference evidence="2 3" key="1">
    <citation type="journal article" date="2021" name="Environ. Microbiol.">
        <title>Gene family expansions and transcriptome signatures uncover fungal adaptations to wood decay.</title>
        <authorList>
            <person name="Hage H."/>
            <person name="Miyauchi S."/>
            <person name="Viragh M."/>
            <person name="Drula E."/>
            <person name="Min B."/>
            <person name="Chaduli D."/>
            <person name="Navarro D."/>
            <person name="Favel A."/>
            <person name="Norest M."/>
            <person name="Lesage-Meessen L."/>
            <person name="Balint B."/>
            <person name="Merenyi Z."/>
            <person name="de Eugenio L."/>
            <person name="Morin E."/>
            <person name="Martinez A.T."/>
            <person name="Baldrian P."/>
            <person name="Stursova M."/>
            <person name="Martinez M.J."/>
            <person name="Novotny C."/>
            <person name="Magnuson J.K."/>
            <person name="Spatafora J.W."/>
            <person name="Maurice S."/>
            <person name="Pangilinan J."/>
            <person name="Andreopoulos W."/>
            <person name="LaButti K."/>
            <person name="Hundley H."/>
            <person name="Na H."/>
            <person name="Kuo A."/>
            <person name="Barry K."/>
            <person name="Lipzen A."/>
            <person name="Henrissat B."/>
            <person name="Riley R."/>
            <person name="Ahrendt S."/>
            <person name="Nagy L.G."/>
            <person name="Grigoriev I.V."/>
            <person name="Martin F."/>
            <person name="Rosso M.N."/>
        </authorList>
    </citation>
    <scope>NUCLEOTIDE SEQUENCE [LARGE SCALE GENOMIC DNA]</scope>
    <source>
        <strain evidence="2 3">CIRM-BRFM 1785</strain>
    </source>
</reference>
<dbReference type="EMBL" id="JADCUA010000017">
    <property type="protein sequence ID" value="KAH9833880.1"/>
    <property type="molecule type" value="Genomic_DNA"/>
</dbReference>
<feature type="region of interest" description="Disordered" evidence="1">
    <location>
        <begin position="1"/>
        <end position="84"/>
    </location>
</feature>
<feature type="region of interest" description="Disordered" evidence="1">
    <location>
        <begin position="170"/>
        <end position="200"/>
    </location>
</feature>
<feature type="compositionally biased region" description="Polar residues" evidence="1">
    <location>
        <begin position="187"/>
        <end position="198"/>
    </location>
</feature>
<evidence type="ECO:0000256" key="1">
    <source>
        <dbReference type="SAM" id="MobiDB-lite"/>
    </source>
</evidence>
<feature type="compositionally biased region" description="Low complexity" evidence="1">
    <location>
        <begin position="388"/>
        <end position="399"/>
    </location>
</feature>